<feature type="compositionally biased region" description="Low complexity" evidence="3">
    <location>
        <begin position="284"/>
        <end position="295"/>
    </location>
</feature>
<comment type="caution">
    <text evidence="6">The sequence shown here is derived from an EMBL/GenBank/DDBJ whole genome shotgun (WGS) entry which is preliminary data.</text>
</comment>
<dbReference type="GO" id="GO:0030248">
    <property type="term" value="F:cellulose binding"/>
    <property type="evidence" value="ECO:0007669"/>
    <property type="project" value="UniProtKB-UniRule"/>
</dbReference>
<keyword evidence="2" id="KW-0119">Carbohydrate metabolism</keyword>
<protein>
    <recommendedName>
        <fullName evidence="2">AA9 family lytic polysaccharide monooxygenase</fullName>
        <ecNumber evidence="2">1.14.99.56</ecNumber>
    </recommendedName>
    <alternativeName>
        <fullName evidence="2">Endo-beta-1,4-glucanase</fullName>
    </alternativeName>
    <alternativeName>
        <fullName evidence="2">Glycosyl hydrolase 61 family protein</fullName>
    </alternativeName>
</protein>
<feature type="region of interest" description="Disordered" evidence="3">
    <location>
        <begin position="248"/>
        <end position="304"/>
    </location>
</feature>
<dbReference type="Pfam" id="PF03443">
    <property type="entry name" value="AA9"/>
    <property type="match status" value="1"/>
</dbReference>
<keyword evidence="1 2" id="KW-1015">Disulfide bond</keyword>
<dbReference type="EMBL" id="JANBTW010000052">
    <property type="protein sequence ID" value="KAJ2675023.1"/>
    <property type="molecule type" value="Genomic_DNA"/>
</dbReference>
<feature type="compositionally biased region" description="Low complexity" evidence="3">
    <location>
        <begin position="248"/>
        <end position="266"/>
    </location>
</feature>
<dbReference type="CDD" id="cd21175">
    <property type="entry name" value="LPMO_AA9"/>
    <property type="match status" value="1"/>
</dbReference>
<dbReference type="OrthoDB" id="4849160at2759"/>
<evidence type="ECO:0000256" key="4">
    <source>
        <dbReference type="SAM" id="SignalP"/>
    </source>
</evidence>
<keyword evidence="2" id="KW-0964">Secreted</keyword>
<dbReference type="GO" id="GO:0008810">
    <property type="term" value="F:cellulase activity"/>
    <property type="evidence" value="ECO:0007669"/>
    <property type="project" value="UniProtKB-UniRule"/>
</dbReference>
<proteinExistence type="predicted"/>
<gene>
    <name evidence="6" type="ORF">GGI25_004171</name>
</gene>
<keyword evidence="4" id="KW-0732">Signal</keyword>
<dbReference type="InterPro" id="IPR005103">
    <property type="entry name" value="AA9_LPMO"/>
</dbReference>
<evidence type="ECO:0000313" key="7">
    <source>
        <dbReference type="Proteomes" id="UP001151518"/>
    </source>
</evidence>
<comment type="subcellular location">
    <subcellularLocation>
        <location evidence="2">Secreted</location>
    </subcellularLocation>
</comment>
<evidence type="ECO:0000256" key="2">
    <source>
        <dbReference type="RuleBase" id="RU368122"/>
    </source>
</evidence>
<dbReference type="GO" id="GO:0005576">
    <property type="term" value="C:extracellular region"/>
    <property type="evidence" value="ECO:0007669"/>
    <property type="project" value="UniProtKB-SubCell"/>
</dbReference>
<comment type="domain">
    <text evidence="2">Has a modular structure: an endo-beta-1,4-glucanase catalytic module at the N-terminus, a linker rich in serines and threonines, and a C-terminal carbohydrate-binding module (CBM).</text>
</comment>
<evidence type="ECO:0000256" key="1">
    <source>
        <dbReference type="ARBA" id="ARBA00023157"/>
    </source>
</evidence>
<organism evidence="6 7">
    <name type="scientific">Coemansia spiralis</name>
    <dbReference type="NCBI Taxonomy" id="417178"/>
    <lineage>
        <taxon>Eukaryota</taxon>
        <taxon>Fungi</taxon>
        <taxon>Fungi incertae sedis</taxon>
        <taxon>Zoopagomycota</taxon>
        <taxon>Kickxellomycotina</taxon>
        <taxon>Kickxellomycetes</taxon>
        <taxon>Kickxellales</taxon>
        <taxon>Kickxellaceae</taxon>
        <taxon>Coemansia</taxon>
    </lineage>
</organism>
<evidence type="ECO:0000313" key="6">
    <source>
        <dbReference type="EMBL" id="KAJ2675023.1"/>
    </source>
</evidence>
<comment type="function">
    <text evidence="2">Lytic polysaccharide monooxygenase (LMPO) that depolymerizes crystalline and amorphous polysaccharides via the oxidation of scissile alpha- or beta-(1-4)-glycosidic bonds, yielding C1 and/or C4 oxidation products. Catalysis by LPMOs requires the reduction of the active-site copper from Cu(II) to Cu(I) by a reducing agent and H(2)O(2) or O(2) as a cosubstrate.</text>
</comment>
<dbReference type="EC" id="1.14.99.56" evidence="2"/>
<dbReference type="PANTHER" id="PTHR33353:SF32">
    <property type="entry name" value="ENDO-BETA-1,4-GLUCANASE D"/>
    <property type="match status" value="1"/>
</dbReference>
<dbReference type="InterPro" id="IPR049892">
    <property type="entry name" value="AA9"/>
</dbReference>
<keyword evidence="2" id="KW-0624">Polysaccharide degradation</keyword>
<dbReference type="Proteomes" id="UP001151518">
    <property type="component" value="Unassembled WGS sequence"/>
</dbReference>
<comment type="catalytic activity">
    <reaction evidence="2">
        <text>[(1-&gt;4)-beta-D-glucosyl]n+m + reduced acceptor + O2 = 4-dehydro-beta-D-glucosyl-[(1-&gt;4)-beta-D-glucosyl]n-1 + [(1-&gt;4)-beta-D-glucosyl]m + acceptor + H2O.</text>
        <dbReference type="EC" id="1.14.99.56"/>
    </reaction>
</comment>
<dbReference type="AlphaFoldDB" id="A0A9W8KWW5"/>
<feature type="signal peptide" evidence="4">
    <location>
        <begin position="1"/>
        <end position="21"/>
    </location>
</feature>
<feature type="chain" id="PRO_5040802140" description="AA9 family lytic polysaccharide monooxygenase" evidence="4">
    <location>
        <begin position="22"/>
        <end position="304"/>
    </location>
</feature>
<reference evidence="6" key="1">
    <citation type="submission" date="2022-07" db="EMBL/GenBank/DDBJ databases">
        <title>Phylogenomic reconstructions and comparative analyses of Kickxellomycotina fungi.</title>
        <authorList>
            <person name="Reynolds N.K."/>
            <person name="Stajich J.E."/>
            <person name="Barry K."/>
            <person name="Grigoriev I.V."/>
            <person name="Crous P."/>
            <person name="Smith M.E."/>
        </authorList>
    </citation>
    <scope>NUCLEOTIDE SEQUENCE</scope>
    <source>
        <strain evidence="6">NRRL 3115</strain>
    </source>
</reference>
<dbReference type="GO" id="GO:0030245">
    <property type="term" value="P:cellulose catabolic process"/>
    <property type="evidence" value="ECO:0007669"/>
    <property type="project" value="UniProtKB-UniRule"/>
</dbReference>
<evidence type="ECO:0000256" key="3">
    <source>
        <dbReference type="SAM" id="MobiDB-lite"/>
    </source>
</evidence>
<name>A0A9W8KWW5_9FUNG</name>
<feature type="domain" description="Auxiliary Activity family 9 catalytic" evidence="5">
    <location>
        <begin position="22"/>
        <end position="230"/>
    </location>
</feature>
<evidence type="ECO:0000259" key="5">
    <source>
        <dbReference type="Pfam" id="PF03443"/>
    </source>
</evidence>
<keyword evidence="2" id="KW-0136">Cellulose degradation</keyword>
<accession>A0A9W8KWW5</accession>
<dbReference type="PANTHER" id="PTHR33353">
    <property type="entry name" value="PUTATIVE (AFU_ORTHOLOGUE AFUA_1G12560)-RELATED"/>
    <property type="match status" value="1"/>
</dbReference>
<dbReference type="Gene3D" id="2.70.50.70">
    <property type="match status" value="1"/>
</dbReference>
<sequence length="304" mass="32287">MKNAAFGFTFGALAGIAQVAAHTYLSHVTLDGTRYNEGQCIRPYPKDRNFPVYDPSSKDLTCGTNGINTVAAQTCAVKAGSVITVEWHQLNDSAADLVIDPSHVGPCLVYMAPLSSGGAGDVWFKIFEEGYDPTTKKWCINNLIANHGKLDVKLPSDIKAGDYLLRTEIIALHEAFSNYATQSATPPEGAQYYVNCAQVSVSGGGDVTPQGYAIPGIYKTDSPGILINVYLPFGTYTIPGPPVYVAGSDARSLSSDSQSNDSGYNSFEEPLTDSLSGDGDLNETPLSSTPSSSSTAYALRKCHS</sequence>